<protein>
    <submittedName>
        <fullName evidence="1">Putative da-p36 protein</fullName>
    </submittedName>
</protein>
<proteinExistence type="evidence at transcript level"/>
<accession>L7LRS1</accession>
<evidence type="ECO:0000313" key="1">
    <source>
        <dbReference type="EMBL" id="JAA54237.1"/>
    </source>
</evidence>
<reference evidence="1" key="2">
    <citation type="journal article" date="2015" name="J. Proteomics">
        <title>Sexual differences in the sialomes of the zebra tick, Rhipicephalus pulchellus.</title>
        <authorList>
            <person name="Tan A.W."/>
            <person name="Francischetti I.M."/>
            <person name="Slovak M."/>
            <person name="Kini R.M."/>
            <person name="Ribeiro J.M."/>
        </authorList>
    </citation>
    <scope>NUCLEOTIDE SEQUENCE</scope>
    <source>
        <tissue evidence="1">Salivary gland</tissue>
    </source>
</reference>
<dbReference type="AlphaFoldDB" id="L7LRS1"/>
<sequence>MFRGSEPPRKDMTMIILKALATLMFLIIPTEGRTVHRATAVTISPEIISGMTRMVNLTSKAEKFTKTFVRGRGTLKTLNFEGGVRPLREPPVKATVNQLIYGPGCKYTEEFEKRKCKDVLTWDIDSAIVSPLNLPVNTTVRLIGKNRTVTVALDFNGASNLTWSSRNGNPSKRKRLSALMEPKCHFSAEASFNGYIAFHLEEVRGDMPKDDAFNIVALRNPTERLEVRDNMLVYNVTGTFQHTLLCKGDTTKPNGKIPRSV</sequence>
<name>L7LRS1_RHIPC</name>
<organism evidence="1">
    <name type="scientific">Rhipicephalus pulchellus</name>
    <name type="common">Yellow backed tick</name>
    <name type="synonym">Dermacentor pulchellus</name>
    <dbReference type="NCBI Taxonomy" id="72859"/>
    <lineage>
        <taxon>Eukaryota</taxon>
        <taxon>Metazoa</taxon>
        <taxon>Ecdysozoa</taxon>
        <taxon>Arthropoda</taxon>
        <taxon>Chelicerata</taxon>
        <taxon>Arachnida</taxon>
        <taxon>Acari</taxon>
        <taxon>Parasitiformes</taxon>
        <taxon>Ixodida</taxon>
        <taxon>Ixodoidea</taxon>
        <taxon>Ixodidae</taxon>
        <taxon>Rhipicephalinae</taxon>
        <taxon>Rhipicephalus</taxon>
        <taxon>Rhipicephalus</taxon>
    </lineage>
</organism>
<dbReference type="EMBL" id="GACK01010797">
    <property type="protein sequence ID" value="JAA54237.1"/>
    <property type="molecule type" value="mRNA"/>
</dbReference>
<reference evidence="1" key="1">
    <citation type="submission" date="2012-11" db="EMBL/GenBank/DDBJ databases">
        <authorList>
            <person name="Lucero-Rivera Y.E."/>
            <person name="Tovar-Ramirez D."/>
        </authorList>
    </citation>
    <scope>NUCLEOTIDE SEQUENCE</scope>
    <source>
        <tissue evidence="1">Salivary gland</tissue>
    </source>
</reference>